<dbReference type="OrthoDB" id="5149662at2"/>
<comment type="caution">
    <text evidence="2">The sequence shown here is derived from an EMBL/GenBank/DDBJ whole genome shotgun (WGS) entry which is preliminary data.</text>
</comment>
<gene>
    <name evidence="2" type="ORF">H1R13_07335</name>
</gene>
<dbReference type="RefSeq" id="WP_159672223.1">
    <property type="nucleotide sequence ID" value="NZ_JACMHY010000002.1"/>
</dbReference>
<keyword evidence="3" id="KW-1185">Reference proteome</keyword>
<proteinExistence type="predicted"/>
<evidence type="ECO:0008006" key="4">
    <source>
        <dbReference type="Google" id="ProtNLM"/>
    </source>
</evidence>
<evidence type="ECO:0000313" key="3">
    <source>
        <dbReference type="Proteomes" id="UP000517694"/>
    </source>
</evidence>
<keyword evidence="1" id="KW-0732">Signal</keyword>
<feature type="signal peptide" evidence="1">
    <location>
        <begin position="1"/>
        <end position="27"/>
    </location>
</feature>
<evidence type="ECO:0000256" key="1">
    <source>
        <dbReference type="SAM" id="SignalP"/>
    </source>
</evidence>
<dbReference type="AlphaFoldDB" id="A0A7X1HZK6"/>
<reference evidence="2 3" key="1">
    <citation type="submission" date="2020-08" db="EMBL/GenBank/DDBJ databases">
        <title>Whole-Genome Sequence of French Clinical Streptomyces mexicanus Strain Q0842.</title>
        <authorList>
            <person name="Boxberger M."/>
            <person name="La Scola B."/>
        </authorList>
    </citation>
    <scope>NUCLEOTIDE SEQUENCE [LARGE SCALE GENOMIC DNA]</scope>
    <source>
        <strain evidence="2 3">Marseille-Q0842</strain>
    </source>
</reference>
<dbReference type="Proteomes" id="UP000517694">
    <property type="component" value="Unassembled WGS sequence"/>
</dbReference>
<feature type="chain" id="PRO_5031489461" description="Secreted protein" evidence="1">
    <location>
        <begin position="28"/>
        <end position="153"/>
    </location>
</feature>
<evidence type="ECO:0000313" key="2">
    <source>
        <dbReference type="EMBL" id="MBC2864813.1"/>
    </source>
</evidence>
<organism evidence="2 3">
    <name type="scientific">Streptomyces mexicanus</name>
    <dbReference type="NCBI Taxonomy" id="178566"/>
    <lineage>
        <taxon>Bacteria</taxon>
        <taxon>Bacillati</taxon>
        <taxon>Actinomycetota</taxon>
        <taxon>Actinomycetes</taxon>
        <taxon>Kitasatosporales</taxon>
        <taxon>Streptomycetaceae</taxon>
        <taxon>Streptomyces</taxon>
    </lineage>
</organism>
<accession>A0A7X1HZK6</accession>
<sequence>MGTHSVRTAVTLGIAGLLTAGLGTASAAPAPTAAPPAQQQPGQPVLVDCFWKAKARPDAFILACGDGNSRLSSLRWSQWDDRAAVAKGTSLVNDCRPYCAAGRFRSYPVVVRLEKPEPWKKNPQVRHYTQISLYFPDGRPSGYGHQVSYSLWN</sequence>
<name>A0A7X1HZK6_9ACTN</name>
<dbReference type="EMBL" id="JACMHY010000002">
    <property type="protein sequence ID" value="MBC2864813.1"/>
    <property type="molecule type" value="Genomic_DNA"/>
</dbReference>
<protein>
    <recommendedName>
        <fullName evidence="4">Secreted protein</fullName>
    </recommendedName>
</protein>